<comment type="caution">
    <text evidence="2">The sequence shown here is derived from an EMBL/GenBank/DDBJ whole genome shotgun (WGS) entry which is preliminary data.</text>
</comment>
<dbReference type="EMBL" id="JPKZ01003060">
    <property type="protein sequence ID" value="KHN73762.1"/>
    <property type="molecule type" value="Genomic_DNA"/>
</dbReference>
<accession>A0A0B2UXH1</accession>
<evidence type="ECO:0000313" key="3">
    <source>
        <dbReference type="Proteomes" id="UP000031036"/>
    </source>
</evidence>
<evidence type="ECO:0000256" key="1">
    <source>
        <dbReference type="SAM" id="MobiDB-lite"/>
    </source>
</evidence>
<feature type="region of interest" description="Disordered" evidence="1">
    <location>
        <begin position="73"/>
        <end position="104"/>
    </location>
</feature>
<organism evidence="2 3">
    <name type="scientific">Toxocara canis</name>
    <name type="common">Canine roundworm</name>
    <dbReference type="NCBI Taxonomy" id="6265"/>
    <lineage>
        <taxon>Eukaryota</taxon>
        <taxon>Metazoa</taxon>
        <taxon>Ecdysozoa</taxon>
        <taxon>Nematoda</taxon>
        <taxon>Chromadorea</taxon>
        <taxon>Rhabditida</taxon>
        <taxon>Spirurina</taxon>
        <taxon>Ascaridomorpha</taxon>
        <taxon>Ascaridoidea</taxon>
        <taxon>Toxocaridae</taxon>
        <taxon>Toxocara</taxon>
    </lineage>
</organism>
<feature type="non-terminal residue" evidence="2">
    <location>
        <position position="1"/>
    </location>
</feature>
<proteinExistence type="predicted"/>
<evidence type="ECO:0000313" key="2">
    <source>
        <dbReference type="EMBL" id="KHN73762.1"/>
    </source>
</evidence>
<sequence>IRGFEVKRLPWGRIAVKRRLSERVDVEFSSLPGWLNENSSTMMGACGSCLRLMLDAESDVKIHVIEPTTIVAPEHSVGPPARGQSAGPRLTVPSPAACKNNLRP</sequence>
<name>A0A0B2UXH1_TOXCA</name>
<gene>
    <name evidence="2" type="ORF">Tcan_09773</name>
</gene>
<dbReference type="OrthoDB" id="5867354at2759"/>
<reference evidence="2 3" key="1">
    <citation type="submission" date="2014-11" db="EMBL/GenBank/DDBJ databases">
        <title>Genetic blueprint of the zoonotic pathogen Toxocara canis.</title>
        <authorList>
            <person name="Zhu X.-Q."/>
            <person name="Korhonen P.K."/>
            <person name="Cai H."/>
            <person name="Young N.D."/>
            <person name="Nejsum P."/>
            <person name="von Samson-Himmelstjerna G."/>
            <person name="Boag P.R."/>
            <person name="Tan P."/>
            <person name="Li Q."/>
            <person name="Min J."/>
            <person name="Yang Y."/>
            <person name="Wang X."/>
            <person name="Fang X."/>
            <person name="Hall R.S."/>
            <person name="Hofmann A."/>
            <person name="Sternberg P.W."/>
            <person name="Jex A.R."/>
            <person name="Gasser R.B."/>
        </authorList>
    </citation>
    <scope>NUCLEOTIDE SEQUENCE [LARGE SCALE GENOMIC DNA]</scope>
    <source>
        <strain evidence="2">PN_DK_2014</strain>
    </source>
</reference>
<dbReference type="AlphaFoldDB" id="A0A0B2UXH1"/>
<keyword evidence="3" id="KW-1185">Reference proteome</keyword>
<dbReference type="Proteomes" id="UP000031036">
    <property type="component" value="Unassembled WGS sequence"/>
</dbReference>
<protein>
    <submittedName>
        <fullName evidence="2">Uncharacterized protein</fullName>
    </submittedName>
</protein>